<sequence length="129" mass="14214">MKDTADRADWAELLICRTCRRGGEVCADGRRPGEVLHEALSGQALPEGLTLRAVECLQNCEGGCTVALRGADRWTYVYGNLHEADHAEMLADGAARYLATPDGLIPWRERPDHFKKNCIARIPPLEAAK</sequence>
<accession>A0A1I6EKN8</accession>
<evidence type="ECO:0000313" key="1">
    <source>
        <dbReference type="EMBL" id="SFR18078.1"/>
    </source>
</evidence>
<dbReference type="InterPro" id="IPR012863">
    <property type="entry name" value="DUF1636"/>
</dbReference>
<gene>
    <name evidence="1" type="ORF">SAMN04515673_11343</name>
</gene>
<dbReference type="InterPro" id="IPR036249">
    <property type="entry name" value="Thioredoxin-like_sf"/>
</dbReference>
<dbReference type="SUPFAM" id="SSF52833">
    <property type="entry name" value="Thioredoxin-like"/>
    <property type="match status" value="1"/>
</dbReference>
<dbReference type="Pfam" id="PF07845">
    <property type="entry name" value="DUF1636"/>
    <property type="match status" value="1"/>
</dbReference>
<evidence type="ECO:0000313" key="2">
    <source>
        <dbReference type="Proteomes" id="UP000199302"/>
    </source>
</evidence>
<dbReference type="AlphaFoldDB" id="A0A1I6EKN8"/>
<reference evidence="1 2" key="1">
    <citation type="submission" date="2016-10" db="EMBL/GenBank/DDBJ databases">
        <authorList>
            <person name="de Groot N.N."/>
        </authorList>
    </citation>
    <scope>NUCLEOTIDE SEQUENCE [LARGE SCALE GENOMIC DNA]</scope>
    <source>
        <strain evidence="2">KMM 9023,NRIC 0796,JCM 17311,KCTC 23692</strain>
    </source>
</reference>
<proteinExistence type="predicted"/>
<dbReference type="STRING" id="871652.SAMN04515673_11343"/>
<organism evidence="1 2">
    <name type="scientific">Poseidonocella sedimentorum</name>
    <dbReference type="NCBI Taxonomy" id="871652"/>
    <lineage>
        <taxon>Bacteria</taxon>
        <taxon>Pseudomonadati</taxon>
        <taxon>Pseudomonadota</taxon>
        <taxon>Alphaproteobacteria</taxon>
        <taxon>Rhodobacterales</taxon>
        <taxon>Roseobacteraceae</taxon>
        <taxon>Poseidonocella</taxon>
    </lineage>
</organism>
<dbReference type="RefSeq" id="WP_092082150.1">
    <property type="nucleotide sequence ID" value="NZ_FOYI01000013.1"/>
</dbReference>
<dbReference type="OrthoDB" id="424426at2"/>
<protein>
    <submittedName>
        <fullName evidence="1">Predicted metal-binding protein</fullName>
    </submittedName>
</protein>
<dbReference type="EMBL" id="FOYI01000013">
    <property type="protein sequence ID" value="SFR18078.1"/>
    <property type="molecule type" value="Genomic_DNA"/>
</dbReference>
<dbReference type="Proteomes" id="UP000199302">
    <property type="component" value="Unassembled WGS sequence"/>
</dbReference>
<name>A0A1I6EKN8_9RHOB</name>
<keyword evidence="2" id="KW-1185">Reference proteome</keyword>